<dbReference type="InterPro" id="IPR013737">
    <property type="entry name" value="Bac_rhamnosid_N"/>
</dbReference>
<evidence type="ECO:0000313" key="9">
    <source>
        <dbReference type="EMBL" id="TWV58959.1"/>
    </source>
</evidence>
<keyword evidence="4" id="KW-0732">Signal</keyword>
<feature type="domain" description="Alpha-L-rhamnosidase concanavalin-like" evidence="5">
    <location>
        <begin position="301"/>
        <end position="406"/>
    </location>
</feature>
<dbReference type="InterPro" id="IPR012341">
    <property type="entry name" value="6hp_glycosidase-like_sf"/>
</dbReference>
<feature type="domain" description="Alpha-L-rhamnosidase six-hairpin glycosidase" evidence="7">
    <location>
        <begin position="419"/>
        <end position="783"/>
    </location>
</feature>
<feature type="signal peptide" evidence="4">
    <location>
        <begin position="1"/>
        <end position="28"/>
    </location>
</feature>
<comment type="caution">
    <text evidence="9">The sequence shown here is derived from an EMBL/GenBank/DDBJ whole genome shotgun (WGS) entry which is preliminary data.</text>
</comment>
<organism evidence="9 10">
    <name type="scientific">Parabacteroides distasonis</name>
    <dbReference type="NCBI Taxonomy" id="823"/>
    <lineage>
        <taxon>Bacteria</taxon>
        <taxon>Pseudomonadati</taxon>
        <taxon>Bacteroidota</taxon>
        <taxon>Bacteroidia</taxon>
        <taxon>Bacteroidales</taxon>
        <taxon>Tannerellaceae</taxon>
        <taxon>Parabacteroides</taxon>
    </lineage>
</organism>
<feature type="domain" description="Bacterial alpha-L-rhamnosidase N-terminal" evidence="6">
    <location>
        <begin position="87"/>
        <end position="230"/>
    </location>
</feature>
<dbReference type="PROSITE" id="PS51257">
    <property type="entry name" value="PROKAR_LIPOPROTEIN"/>
    <property type="match status" value="1"/>
</dbReference>
<dbReference type="GO" id="GO:0005975">
    <property type="term" value="P:carbohydrate metabolic process"/>
    <property type="evidence" value="ECO:0007669"/>
    <property type="project" value="InterPro"/>
</dbReference>
<evidence type="ECO:0000259" key="7">
    <source>
        <dbReference type="Pfam" id="PF17389"/>
    </source>
</evidence>
<evidence type="ECO:0000256" key="4">
    <source>
        <dbReference type="SAM" id="SignalP"/>
    </source>
</evidence>
<evidence type="ECO:0000259" key="8">
    <source>
        <dbReference type="Pfam" id="PF17390"/>
    </source>
</evidence>
<dbReference type="InterPro" id="IPR016007">
    <property type="entry name" value="Alpha_rhamnosid"/>
</dbReference>
<dbReference type="Proteomes" id="UP000315827">
    <property type="component" value="Unassembled WGS sequence"/>
</dbReference>
<dbReference type="GO" id="GO:0030596">
    <property type="term" value="F:alpha-L-rhamnosidase activity"/>
    <property type="evidence" value="ECO:0007669"/>
    <property type="project" value="UniProtKB-EC"/>
</dbReference>
<dbReference type="PANTHER" id="PTHR33307">
    <property type="entry name" value="ALPHA-RHAMNOSIDASE (EUROFUNG)"/>
    <property type="match status" value="1"/>
</dbReference>
<dbReference type="EMBL" id="VOHW01000017">
    <property type="protein sequence ID" value="TWV58959.1"/>
    <property type="molecule type" value="Genomic_DNA"/>
</dbReference>
<dbReference type="InterPro" id="IPR035398">
    <property type="entry name" value="Bac_rhamnosid_C"/>
</dbReference>
<dbReference type="Gene3D" id="1.50.10.10">
    <property type="match status" value="1"/>
</dbReference>
<dbReference type="Gene3D" id="2.60.420.10">
    <property type="entry name" value="Maltose phosphorylase, domain 3"/>
    <property type="match status" value="1"/>
</dbReference>
<dbReference type="InterPro" id="IPR008928">
    <property type="entry name" value="6-hairpin_glycosidase_sf"/>
</dbReference>
<evidence type="ECO:0000256" key="1">
    <source>
        <dbReference type="ARBA" id="ARBA00001445"/>
    </source>
</evidence>
<dbReference type="Pfam" id="PF17389">
    <property type="entry name" value="Bac_rhamnosid6H"/>
    <property type="match status" value="1"/>
</dbReference>
<evidence type="ECO:0000313" key="10">
    <source>
        <dbReference type="Proteomes" id="UP000315827"/>
    </source>
</evidence>
<sequence length="868" mass="96990">MTIRENIRMKKRKLLLLGVVCTALYACSTDQTNESGKRVSALDDAAWNHSEWISVANAPVITGEINGSNERAADGAAWFVSVVRNEKEITSARWMTTGLGVYELYVNGKLIGEEILKPGFTHPYKTKRSFTYEVSNALSKQAGAENVFAVQVTPGWWADKIITYSGQQGMVGTKVAFRGVLELTYADGSKAYLGSNTSDWKAGIAGPVKHAAIFDGEEYDARELPGYDTLDKLSTPEKNTEFEGEILPSNGGEVYFREDLALSPQKAYLWKGVTGESEDAYGKVVITKEYAAGEEMVVHPGETLVVDFGQNCAAVPAFEFMAKEGTQLNCRPSEILNDGNGAKSRGMDGPEGSCHRLNLRTPDTGMLLDYTFADHKDYTTYRPLRTFYGYRFVSITADQEVRIRSIQSIPVSSITQQMETGSITTGNKLVNQLISNTLWGQRSNYLSVPTDCPQRNERLGWTADTQVFAETGTFFANTADFFHKWMRDMRDTQSPTGAYPGVAPLAQYGASPTDMNRLGWSDAGVIVPWVVWKQFGDTQIIDENWAAMEKYLNHINETKYDHHALSAENGNYQWADWLSYEPLESCSGRHTAKDGSGTLPEAYDYWNYLSANYWLIDAGMMSDMARATGRDAEKYEAMAAQAKQYILDKFLNADGEFKTAIFNTMQTPALFALKNKLVEGVAKENMMKRLRDNFAEHGNCLQTGFLGTSILMPTLTENGMSDIAYELLFQRKNPSWLYSVDNGATTIWERWNSYMLDKGMGPQGMNSFNHYAYGCVCEWMWETMAGISADTSEPGFKRIIMKPIPDKRLEFVNAEYNSAAGIIKSSWKYEGDQWIWDFTIPEGAVALVTLPGESQAHEYRAGSYQIVK</sequence>
<dbReference type="EC" id="3.2.1.40" evidence="2"/>
<dbReference type="Pfam" id="PF05592">
    <property type="entry name" value="Bac_rhamnosid"/>
    <property type="match status" value="1"/>
</dbReference>
<reference evidence="9 10" key="1">
    <citation type="submission" date="2019-07" db="EMBL/GenBank/DDBJ databases">
        <title>Genome sequencing of Parabacteroides distasonis iSURF_7.</title>
        <authorList>
            <person name="Degefu H.N."/>
            <person name="Ruoff K.L."/>
            <person name="Price C.E."/>
            <person name="Valls R.A."/>
            <person name="O'Toole G.A."/>
        </authorList>
    </citation>
    <scope>NUCLEOTIDE SEQUENCE [LARGE SCALE GENOMIC DNA]</scope>
    <source>
        <strain evidence="9 10">CFPLTA003_1B</strain>
    </source>
</reference>
<dbReference type="InterPro" id="IPR035396">
    <property type="entry name" value="Bac_rhamnosid6H"/>
</dbReference>
<dbReference type="Gene3D" id="2.60.120.260">
    <property type="entry name" value="Galactose-binding domain-like"/>
    <property type="match status" value="2"/>
</dbReference>
<evidence type="ECO:0000259" key="5">
    <source>
        <dbReference type="Pfam" id="PF05592"/>
    </source>
</evidence>
<dbReference type="Pfam" id="PF08531">
    <property type="entry name" value="Bac_rhamnosid_N"/>
    <property type="match status" value="1"/>
</dbReference>
<evidence type="ECO:0000256" key="2">
    <source>
        <dbReference type="ARBA" id="ARBA00012652"/>
    </source>
</evidence>
<accession>A0A5C6K8Z3</accession>
<dbReference type="PANTHER" id="PTHR33307:SF6">
    <property type="entry name" value="ALPHA-RHAMNOSIDASE (EUROFUNG)-RELATED"/>
    <property type="match status" value="1"/>
</dbReference>
<dbReference type="InterPro" id="IPR008902">
    <property type="entry name" value="Rhamnosid_concanavalin"/>
</dbReference>
<protein>
    <recommendedName>
        <fullName evidence="2">alpha-L-rhamnosidase</fullName>
        <ecNumber evidence="2">3.2.1.40</ecNumber>
    </recommendedName>
</protein>
<evidence type="ECO:0000259" key="6">
    <source>
        <dbReference type="Pfam" id="PF08531"/>
    </source>
</evidence>
<evidence type="ECO:0000256" key="3">
    <source>
        <dbReference type="ARBA" id="ARBA00022801"/>
    </source>
</evidence>
<dbReference type="AlphaFoldDB" id="A0A5C6K8Z3"/>
<feature type="domain" description="Alpha-L-rhamnosidase C-terminal" evidence="8">
    <location>
        <begin position="786"/>
        <end position="857"/>
    </location>
</feature>
<gene>
    <name evidence="9" type="ORF">FSA05_19530</name>
</gene>
<feature type="chain" id="PRO_5022836911" description="alpha-L-rhamnosidase" evidence="4">
    <location>
        <begin position="29"/>
        <end position="868"/>
    </location>
</feature>
<name>A0A5C6K8Z3_PARDI</name>
<dbReference type="Pfam" id="PF17390">
    <property type="entry name" value="Bac_rhamnosid_C"/>
    <property type="match status" value="1"/>
</dbReference>
<dbReference type="SUPFAM" id="SSF48208">
    <property type="entry name" value="Six-hairpin glycosidases"/>
    <property type="match status" value="1"/>
</dbReference>
<comment type="catalytic activity">
    <reaction evidence="1">
        <text>Hydrolysis of terminal non-reducing alpha-L-rhamnose residues in alpha-L-rhamnosides.</text>
        <dbReference type="EC" id="3.2.1.40"/>
    </reaction>
</comment>
<keyword evidence="3" id="KW-0378">Hydrolase</keyword>
<proteinExistence type="predicted"/>